<evidence type="ECO:0000256" key="2">
    <source>
        <dbReference type="ARBA" id="ARBA00022448"/>
    </source>
</evidence>
<sequence>MGIVYQTAIFLSVGQLSEIPSFMDAREVFYKQRSANFYRTSSFVIAYLTAAFPVIVCESVVFGSLVYWMCGFVAEAGPFLVFLLEMILSSVALSSSYVVLSILSPNLDVAQPLSTLSTVLFSVLSGFVVPMTQIPALFSWFIG</sequence>
<name>A0A8S9U4Q9_PHYIN</name>
<dbReference type="PANTHER" id="PTHR19241">
    <property type="entry name" value="ATP-BINDING CASSETTE TRANSPORTER"/>
    <property type="match status" value="1"/>
</dbReference>
<dbReference type="InterPro" id="IPR013525">
    <property type="entry name" value="ABC2_TM"/>
</dbReference>
<dbReference type="EMBL" id="JAACNO010002038">
    <property type="protein sequence ID" value="KAF4135951.1"/>
    <property type="molecule type" value="Genomic_DNA"/>
</dbReference>
<evidence type="ECO:0000313" key="8">
    <source>
        <dbReference type="EMBL" id="KAF4135951.1"/>
    </source>
</evidence>
<dbReference type="GO" id="GO:0016020">
    <property type="term" value="C:membrane"/>
    <property type="evidence" value="ECO:0007669"/>
    <property type="project" value="UniProtKB-SubCell"/>
</dbReference>
<evidence type="ECO:0000256" key="1">
    <source>
        <dbReference type="ARBA" id="ARBA00004141"/>
    </source>
</evidence>
<proteinExistence type="predicted"/>
<feature type="domain" description="ABC-2 type transporter transmembrane" evidence="7">
    <location>
        <begin position="1"/>
        <end position="141"/>
    </location>
</feature>
<dbReference type="Proteomes" id="UP000704712">
    <property type="component" value="Unassembled WGS sequence"/>
</dbReference>
<feature type="transmembrane region" description="Helical" evidence="6">
    <location>
        <begin position="119"/>
        <end position="142"/>
    </location>
</feature>
<keyword evidence="3 6" id="KW-0812">Transmembrane</keyword>
<reference evidence="8" key="1">
    <citation type="submission" date="2020-03" db="EMBL/GenBank/DDBJ databases">
        <title>Hybrid Assembly of Korean Phytophthora infestans isolates.</title>
        <authorList>
            <person name="Prokchorchik M."/>
            <person name="Lee Y."/>
            <person name="Seo J."/>
            <person name="Cho J.-H."/>
            <person name="Park Y.-E."/>
            <person name="Jang D.-C."/>
            <person name="Im J.-S."/>
            <person name="Choi J.-G."/>
            <person name="Park H.-J."/>
            <person name="Lee G.-B."/>
            <person name="Lee Y.-G."/>
            <person name="Hong S.-Y."/>
            <person name="Cho K."/>
            <person name="Sohn K.H."/>
        </authorList>
    </citation>
    <scope>NUCLEOTIDE SEQUENCE</scope>
    <source>
        <strain evidence="8">KR_2_A2</strain>
    </source>
</reference>
<keyword evidence="4 6" id="KW-1133">Transmembrane helix</keyword>
<evidence type="ECO:0000256" key="5">
    <source>
        <dbReference type="ARBA" id="ARBA00023136"/>
    </source>
</evidence>
<comment type="caution">
    <text evidence="8">The sequence shown here is derived from an EMBL/GenBank/DDBJ whole genome shotgun (WGS) entry which is preliminary data.</text>
</comment>
<evidence type="ECO:0000313" key="9">
    <source>
        <dbReference type="Proteomes" id="UP000704712"/>
    </source>
</evidence>
<organism evidence="8 9">
    <name type="scientific">Phytophthora infestans</name>
    <name type="common">Potato late blight agent</name>
    <name type="synonym">Botrytis infestans</name>
    <dbReference type="NCBI Taxonomy" id="4787"/>
    <lineage>
        <taxon>Eukaryota</taxon>
        <taxon>Sar</taxon>
        <taxon>Stramenopiles</taxon>
        <taxon>Oomycota</taxon>
        <taxon>Peronosporomycetes</taxon>
        <taxon>Peronosporales</taxon>
        <taxon>Peronosporaceae</taxon>
        <taxon>Phytophthora</taxon>
    </lineage>
</organism>
<keyword evidence="2" id="KW-0813">Transport</keyword>
<dbReference type="GO" id="GO:0140359">
    <property type="term" value="F:ABC-type transporter activity"/>
    <property type="evidence" value="ECO:0007669"/>
    <property type="project" value="InterPro"/>
</dbReference>
<protein>
    <submittedName>
        <fullName evidence="8">ABC-2 type transporter</fullName>
    </submittedName>
</protein>
<gene>
    <name evidence="8" type="ORF">GN958_ATG14937</name>
</gene>
<comment type="subcellular location">
    <subcellularLocation>
        <location evidence="1">Membrane</location>
        <topology evidence="1">Multi-pass membrane protein</topology>
    </subcellularLocation>
</comment>
<keyword evidence="5 6" id="KW-0472">Membrane</keyword>
<evidence type="ECO:0000256" key="3">
    <source>
        <dbReference type="ARBA" id="ARBA00022692"/>
    </source>
</evidence>
<dbReference type="AlphaFoldDB" id="A0A8S9U4Q9"/>
<evidence type="ECO:0000256" key="4">
    <source>
        <dbReference type="ARBA" id="ARBA00022989"/>
    </source>
</evidence>
<dbReference type="Pfam" id="PF01061">
    <property type="entry name" value="ABC2_membrane"/>
    <property type="match status" value="1"/>
</dbReference>
<evidence type="ECO:0000259" key="7">
    <source>
        <dbReference type="Pfam" id="PF01061"/>
    </source>
</evidence>
<feature type="transmembrane region" description="Helical" evidence="6">
    <location>
        <begin position="79"/>
        <end position="99"/>
    </location>
</feature>
<evidence type="ECO:0000256" key="6">
    <source>
        <dbReference type="SAM" id="Phobius"/>
    </source>
</evidence>
<accession>A0A8S9U4Q9</accession>
<feature type="transmembrane region" description="Helical" evidence="6">
    <location>
        <begin position="44"/>
        <end position="67"/>
    </location>
</feature>